<proteinExistence type="predicted"/>
<sequence>MSENTTSSNNTNGTIPTSIITCKTLEDLRTTEPTDMGQMAMVLEYKKDYKMGGGLFVYDMLDTTTPHDHGVVIQTPGGKRWKRVLTDYNEVTVVHFGALADGKTDCKQAVEWMWNWSKRVNPTLGIKFPAGKFMLSKFDISAAEVPKFRVAGEHVNFGYYPSTELVSDKKNDVMFTVKARYMEVSSLIIDGESKDGARNTKGFFKNIIPGGQFVRVTSVMFYNMGGRSLDLVDTLDCKIDQWYARDCTGTVVYGHWSGQVQGKWDHITAIELCNFNIQRSTGPNPAIDLQRAGQSAIYNGWIEHTEYPGNISYGQWTIEAFNLETCPNPMRCYRARIVNQQFNVQAGKGFDFDDATGIEEWPEMSVYEQGHVDIESHGIKITGSLNYDYLTTPGNERMDNRSDKEKWFYVGELFFSHNTTQARIRIVGTAFYSSMPTTQIDATERTAEGAADIFLQKTGDQSYIATWSGQGSCPVTRVLLQPGSSGQKTRLYVKIAVYTGFCSALLETNSLDRFSAGVHFMFDKAYRAATAAEIAVLDAAPDSAFHQHWQGRPAVGYGFNNDNELLMRGKVLNNDQFNASTKHLKVYVNGVAYGLELKPYKG</sequence>
<name>A0ABU8DD54_ERWAP</name>
<dbReference type="GeneID" id="89474869"/>
<evidence type="ECO:0000313" key="2">
    <source>
        <dbReference type="Proteomes" id="UP001306592"/>
    </source>
</evidence>
<dbReference type="Proteomes" id="UP001306592">
    <property type="component" value="Unassembled WGS sequence"/>
</dbReference>
<keyword evidence="2" id="KW-1185">Reference proteome</keyword>
<gene>
    <name evidence="1" type="ORF">V8N49_07185</name>
</gene>
<dbReference type="InterPro" id="IPR011050">
    <property type="entry name" value="Pectin_lyase_fold/virulence"/>
</dbReference>
<dbReference type="Gene3D" id="2.160.20.10">
    <property type="entry name" value="Single-stranded right-handed beta-helix, Pectin lyase-like"/>
    <property type="match status" value="1"/>
</dbReference>
<dbReference type="RefSeq" id="WP_048916876.1">
    <property type="nucleotide sequence ID" value="NZ_CAKKMT010000007.1"/>
</dbReference>
<evidence type="ECO:0008006" key="3">
    <source>
        <dbReference type="Google" id="ProtNLM"/>
    </source>
</evidence>
<dbReference type="EMBL" id="JBANEI010000003">
    <property type="protein sequence ID" value="MEI2681449.1"/>
    <property type="molecule type" value="Genomic_DNA"/>
</dbReference>
<dbReference type="InterPro" id="IPR012334">
    <property type="entry name" value="Pectin_lyas_fold"/>
</dbReference>
<accession>A0ABU8DD54</accession>
<comment type="caution">
    <text evidence="1">The sequence shown here is derived from an EMBL/GenBank/DDBJ whole genome shotgun (WGS) entry which is preliminary data.</text>
</comment>
<dbReference type="SUPFAM" id="SSF51126">
    <property type="entry name" value="Pectin lyase-like"/>
    <property type="match status" value="1"/>
</dbReference>
<reference evidence="1 2" key="1">
    <citation type="submission" date="2024-02" db="EMBL/GenBank/DDBJ databases">
        <title>First report Erwinia aphidicola in onion in Chile.</title>
        <authorList>
            <person name="Valenzuela M."/>
            <person name="Pena M."/>
            <person name="Dutta B."/>
        </authorList>
    </citation>
    <scope>NUCLEOTIDE SEQUENCE [LARGE SCALE GENOMIC DNA]</scope>
    <source>
        <strain evidence="1 2">QCJ3A</strain>
    </source>
</reference>
<protein>
    <recommendedName>
        <fullName evidence="3">Amylovoran biosynthesis protein AmsF</fullName>
    </recommendedName>
</protein>
<evidence type="ECO:0000313" key="1">
    <source>
        <dbReference type="EMBL" id="MEI2681449.1"/>
    </source>
</evidence>
<organism evidence="1 2">
    <name type="scientific">Erwinia aphidicola</name>
    <dbReference type="NCBI Taxonomy" id="68334"/>
    <lineage>
        <taxon>Bacteria</taxon>
        <taxon>Pseudomonadati</taxon>
        <taxon>Pseudomonadota</taxon>
        <taxon>Gammaproteobacteria</taxon>
        <taxon>Enterobacterales</taxon>
        <taxon>Erwiniaceae</taxon>
        <taxon>Erwinia</taxon>
    </lineage>
</organism>